<name>A0AAQ4DWF9_AMBAM</name>
<dbReference type="InterPro" id="IPR050541">
    <property type="entry name" value="LRR_TM_domain-containing"/>
</dbReference>
<keyword evidence="2" id="KW-0732">Signal</keyword>
<evidence type="ECO:0000256" key="2">
    <source>
        <dbReference type="ARBA" id="ARBA00022729"/>
    </source>
</evidence>
<keyword evidence="5" id="KW-1185">Reference proteome</keyword>
<dbReference type="InterPro" id="IPR032675">
    <property type="entry name" value="LRR_dom_sf"/>
</dbReference>
<evidence type="ECO:0000313" key="5">
    <source>
        <dbReference type="Proteomes" id="UP001321473"/>
    </source>
</evidence>
<evidence type="ECO:0000256" key="3">
    <source>
        <dbReference type="ARBA" id="ARBA00022737"/>
    </source>
</evidence>
<evidence type="ECO:0000313" key="4">
    <source>
        <dbReference type="EMBL" id="KAK8766799.1"/>
    </source>
</evidence>
<proteinExistence type="predicted"/>
<dbReference type="GO" id="GO:0005886">
    <property type="term" value="C:plasma membrane"/>
    <property type="evidence" value="ECO:0007669"/>
    <property type="project" value="TreeGrafter"/>
</dbReference>
<evidence type="ECO:0000256" key="1">
    <source>
        <dbReference type="ARBA" id="ARBA00022614"/>
    </source>
</evidence>
<sequence>MRTAVPELYRGVLFAIAAASTLWGTGAASIDPRCQNTSRPMQAIYTCVGFTSAQHFADHVERPPFDERPLTFVLADSALPKLPPNAFADVPVHVLELSNVSVTSFSSPDDGTADGSKGLLVGDIEETLEKIVFRDRSSLPASWTSLSNLKKLKVLRLFNMAALQLTADYNALSGSLTVVEIVQSSIAHIDDDWLARLTGLESLVVRDCNLKLFQRSMLPRPAPSLWNLDLVGNNMTSLPDDFGEDFPALRFLDLGGNSLKAVTKASLAPLLDAPIEAIELGGNPLECDCSVAHLRVFPAELLSADCQAPGNLRRRNVHTLTEEELQCGNA</sequence>
<keyword evidence="3" id="KW-0677">Repeat</keyword>
<dbReference type="SUPFAM" id="SSF52058">
    <property type="entry name" value="L domain-like"/>
    <property type="match status" value="1"/>
</dbReference>
<gene>
    <name evidence="4" type="ORF">V5799_006421</name>
</gene>
<keyword evidence="1" id="KW-0433">Leucine-rich repeat</keyword>
<protein>
    <submittedName>
        <fullName evidence="4">Uncharacterized protein</fullName>
    </submittedName>
</protein>
<dbReference type="EMBL" id="JARKHS020026010">
    <property type="protein sequence ID" value="KAK8766799.1"/>
    <property type="molecule type" value="Genomic_DNA"/>
</dbReference>
<dbReference type="Proteomes" id="UP001321473">
    <property type="component" value="Unassembled WGS sequence"/>
</dbReference>
<dbReference type="Gene3D" id="3.80.10.10">
    <property type="entry name" value="Ribonuclease Inhibitor"/>
    <property type="match status" value="1"/>
</dbReference>
<organism evidence="4 5">
    <name type="scientific">Amblyomma americanum</name>
    <name type="common">Lone star tick</name>
    <dbReference type="NCBI Taxonomy" id="6943"/>
    <lineage>
        <taxon>Eukaryota</taxon>
        <taxon>Metazoa</taxon>
        <taxon>Ecdysozoa</taxon>
        <taxon>Arthropoda</taxon>
        <taxon>Chelicerata</taxon>
        <taxon>Arachnida</taxon>
        <taxon>Acari</taxon>
        <taxon>Parasitiformes</taxon>
        <taxon>Ixodida</taxon>
        <taxon>Ixodoidea</taxon>
        <taxon>Ixodidae</taxon>
        <taxon>Amblyomminae</taxon>
        <taxon>Amblyomma</taxon>
    </lineage>
</organism>
<comment type="caution">
    <text evidence="4">The sequence shown here is derived from an EMBL/GenBank/DDBJ whole genome shotgun (WGS) entry which is preliminary data.</text>
</comment>
<dbReference type="AlphaFoldDB" id="A0AAQ4DWF9"/>
<reference evidence="4 5" key="1">
    <citation type="journal article" date="2023" name="Arcadia Sci">
        <title>De novo assembly of a long-read Amblyomma americanum tick genome.</title>
        <authorList>
            <person name="Chou S."/>
            <person name="Poskanzer K.E."/>
            <person name="Rollins M."/>
            <person name="Thuy-Boun P.S."/>
        </authorList>
    </citation>
    <scope>NUCLEOTIDE SEQUENCE [LARGE SCALE GENOMIC DNA]</scope>
    <source>
        <strain evidence="4">F_SG_1</strain>
        <tissue evidence="4">Salivary glands</tissue>
    </source>
</reference>
<dbReference type="PANTHER" id="PTHR24369">
    <property type="entry name" value="ANTIGEN BSP, PUTATIVE-RELATED"/>
    <property type="match status" value="1"/>
</dbReference>
<dbReference type="PANTHER" id="PTHR24369:SF210">
    <property type="entry name" value="CHAOPTIN-RELATED"/>
    <property type="match status" value="1"/>
</dbReference>
<accession>A0AAQ4DWF9</accession>